<dbReference type="InterPro" id="IPR016169">
    <property type="entry name" value="FAD-bd_PCMH_sub2"/>
</dbReference>
<keyword evidence="4" id="KW-0274">FAD</keyword>
<evidence type="ECO:0000256" key="2">
    <source>
        <dbReference type="ARBA" id="ARBA00005466"/>
    </source>
</evidence>
<dbReference type="GO" id="GO:0071949">
    <property type="term" value="F:FAD binding"/>
    <property type="evidence" value="ECO:0007669"/>
    <property type="project" value="InterPro"/>
</dbReference>
<feature type="domain" description="FAD-binding PCMH-type" evidence="6">
    <location>
        <begin position="1"/>
        <end position="114"/>
    </location>
</feature>
<gene>
    <name evidence="7" type="ORF">NW766_011790</name>
</gene>
<organism evidence="7 8">
    <name type="scientific">Fusarium irregulare</name>
    <dbReference type="NCBI Taxonomy" id="2494466"/>
    <lineage>
        <taxon>Eukaryota</taxon>
        <taxon>Fungi</taxon>
        <taxon>Dikarya</taxon>
        <taxon>Ascomycota</taxon>
        <taxon>Pezizomycotina</taxon>
        <taxon>Sordariomycetes</taxon>
        <taxon>Hypocreomycetidae</taxon>
        <taxon>Hypocreales</taxon>
        <taxon>Nectriaceae</taxon>
        <taxon>Fusarium</taxon>
        <taxon>Fusarium incarnatum-equiseti species complex</taxon>
    </lineage>
</organism>
<dbReference type="PROSITE" id="PS51387">
    <property type="entry name" value="FAD_PCMH"/>
    <property type="match status" value="1"/>
</dbReference>
<proteinExistence type="inferred from homology"/>
<keyword evidence="3" id="KW-0285">Flavoprotein</keyword>
<protein>
    <recommendedName>
        <fullName evidence="6">FAD-binding PCMH-type domain-containing protein</fullName>
    </recommendedName>
</protein>
<evidence type="ECO:0000259" key="6">
    <source>
        <dbReference type="PROSITE" id="PS51387"/>
    </source>
</evidence>
<comment type="similarity">
    <text evidence="2">Belongs to the oxygen-dependent FAD-linked oxidoreductase family.</text>
</comment>
<evidence type="ECO:0000256" key="4">
    <source>
        <dbReference type="ARBA" id="ARBA00022827"/>
    </source>
</evidence>
<dbReference type="SUPFAM" id="SSF56176">
    <property type="entry name" value="FAD-binding/transporter-associated domain-like"/>
    <property type="match status" value="1"/>
</dbReference>
<comment type="cofactor">
    <cofactor evidence="1">
        <name>FAD</name>
        <dbReference type="ChEBI" id="CHEBI:57692"/>
    </cofactor>
</comment>
<dbReference type="AlphaFoldDB" id="A0A9W8PEZ5"/>
<keyword evidence="8" id="KW-1185">Reference proteome</keyword>
<dbReference type="InterPro" id="IPR006094">
    <property type="entry name" value="Oxid_FAD_bind_N"/>
</dbReference>
<evidence type="ECO:0000313" key="7">
    <source>
        <dbReference type="EMBL" id="KAJ4003935.1"/>
    </source>
</evidence>
<comment type="caution">
    <text evidence="7">The sequence shown here is derived from an EMBL/GenBank/DDBJ whole genome shotgun (WGS) entry which is preliminary data.</text>
</comment>
<dbReference type="GO" id="GO:0016491">
    <property type="term" value="F:oxidoreductase activity"/>
    <property type="evidence" value="ECO:0007669"/>
    <property type="project" value="UniProtKB-KW"/>
</dbReference>
<dbReference type="InterPro" id="IPR016166">
    <property type="entry name" value="FAD-bd_PCMH"/>
</dbReference>
<dbReference type="PANTHER" id="PTHR42973:SF39">
    <property type="entry name" value="FAD-BINDING PCMH-TYPE DOMAIN-CONTAINING PROTEIN"/>
    <property type="match status" value="1"/>
</dbReference>
<name>A0A9W8PEZ5_9HYPO</name>
<dbReference type="Gene3D" id="3.30.465.10">
    <property type="match status" value="1"/>
</dbReference>
<dbReference type="EMBL" id="JAPDHF010000025">
    <property type="protein sequence ID" value="KAJ4003935.1"/>
    <property type="molecule type" value="Genomic_DNA"/>
</dbReference>
<evidence type="ECO:0000313" key="8">
    <source>
        <dbReference type="Proteomes" id="UP001152130"/>
    </source>
</evidence>
<evidence type="ECO:0000256" key="3">
    <source>
        <dbReference type="ARBA" id="ARBA00022630"/>
    </source>
</evidence>
<evidence type="ECO:0000256" key="1">
    <source>
        <dbReference type="ARBA" id="ARBA00001974"/>
    </source>
</evidence>
<dbReference type="Proteomes" id="UP001152130">
    <property type="component" value="Unassembled WGS sequence"/>
</dbReference>
<dbReference type="InterPro" id="IPR036318">
    <property type="entry name" value="FAD-bd_PCMH-like_sf"/>
</dbReference>
<evidence type="ECO:0000256" key="5">
    <source>
        <dbReference type="ARBA" id="ARBA00023002"/>
    </source>
</evidence>
<dbReference type="InterPro" id="IPR050416">
    <property type="entry name" value="FAD-linked_Oxidoreductase"/>
</dbReference>
<accession>A0A9W8PEZ5</accession>
<reference evidence="7" key="1">
    <citation type="submission" date="2022-10" db="EMBL/GenBank/DDBJ databases">
        <title>Fusarium specimens isolated from Avocado Roots.</title>
        <authorList>
            <person name="Stajich J."/>
            <person name="Roper C."/>
            <person name="Heimlech-Rivalta G."/>
        </authorList>
    </citation>
    <scope>NUCLEOTIDE SEQUENCE</scope>
    <source>
        <strain evidence="7">CF00143</strain>
    </source>
</reference>
<keyword evidence="5" id="KW-0560">Oxidoreductase</keyword>
<sequence length="186" mass="19089">MPGSNRTDTVLFAGSGLNYGEAIRHALSFNRAIASGRDETVGLGGHIQGGGHGPLSSTFGLTADNIYQVRVITSDGKILVADATQNQDFLWNFRSGGAGQYGIVTQYVIKTYPAPRVTNTGFSVSPAGNSSTTIEGSFKALAALLQGLPSLMDAGCAGATIVSGNVKTGVTISQGIDAYDKSLSAV</sequence>
<dbReference type="PANTHER" id="PTHR42973">
    <property type="entry name" value="BINDING OXIDOREDUCTASE, PUTATIVE (AFU_ORTHOLOGUE AFUA_1G17690)-RELATED"/>
    <property type="match status" value="1"/>
</dbReference>
<dbReference type="Pfam" id="PF01565">
    <property type="entry name" value="FAD_binding_4"/>
    <property type="match status" value="1"/>
</dbReference>
<dbReference type="OrthoDB" id="9983560at2759"/>